<keyword evidence="3" id="KW-1185">Reference proteome</keyword>
<sequence>MFEIIGKIAESKIREAIQKGELKNLPGAGKPLNIDNMLFVPQEDRLAYTVMKNSGLVPSEVALKKEMDSLQKSIDECRDVIKEKALEKKLRETGIRYKIIIEKRARR</sequence>
<accession>A0A1I2VV11</accession>
<dbReference type="AlphaFoldDB" id="A0A1I2VV11"/>
<dbReference type="EMBL" id="FOOX01000012">
    <property type="protein sequence ID" value="SFG92970.1"/>
    <property type="molecule type" value="Genomic_DNA"/>
</dbReference>
<dbReference type="PANTHER" id="PTHR39158:SF1">
    <property type="entry name" value="DNAJ HOMOLOG SUBFAMILY C MEMBER 28"/>
    <property type="match status" value="1"/>
</dbReference>
<organism evidence="2 3">
    <name type="scientific">Desulfotruncus arcticus DSM 17038</name>
    <dbReference type="NCBI Taxonomy" id="1121424"/>
    <lineage>
        <taxon>Bacteria</taxon>
        <taxon>Bacillati</taxon>
        <taxon>Bacillota</taxon>
        <taxon>Clostridia</taxon>
        <taxon>Eubacteriales</taxon>
        <taxon>Desulfallaceae</taxon>
        <taxon>Desulfotruncus</taxon>
    </lineage>
</organism>
<dbReference type="Proteomes" id="UP000199337">
    <property type="component" value="Unassembled WGS sequence"/>
</dbReference>
<dbReference type="STRING" id="341036.SAMN05660649_03178"/>
<gene>
    <name evidence="2" type="ORF">SAMN05660649_03178</name>
</gene>
<reference evidence="3" key="1">
    <citation type="submission" date="2016-10" db="EMBL/GenBank/DDBJ databases">
        <authorList>
            <person name="Varghese N."/>
            <person name="Submissions S."/>
        </authorList>
    </citation>
    <scope>NUCLEOTIDE SEQUENCE [LARGE SCALE GENOMIC DNA]</scope>
    <source>
        <strain evidence="3">DSM 17038</strain>
    </source>
</reference>
<evidence type="ECO:0000259" key="1">
    <source>
        <dbReference type="Pfam" id="PF09350"/>
    </source>
</evidence>
<evidence type="ECO:0000313" key="2">
    <source>
        <dbReference type="EMBL" id="SFG92970.1"/>
    </source>
</evidence>
<protein>
    <recommendedName>
        <fullName evidence="1">DnaJ homologue subfamily C member 28 conserved domain-containing protein</fullName>
    </recommendedName>
</protein>
<dbReference type="RefSeq" id="WP_092472360.1">
    <property type="nucleotide sequence ID" value="NZ_FOOX01000012.1"/>
</dbReference>
<dbReference type="InterPro" id="IPR018961">
    <property type="entry name" value="DnaJ_homolog_subfam-C_membr-28"/>
</dbReference>
<proteinExistence type="predicted"/>
<feature type="domain" description="DnaJ homologue subfamily C member 28 conserved" evidence="1">
    <location>
        <begin position="8"/>
        <end position="74"/>
    </location>
</feature>
<dbReference type="PANTHER" id="PTHR39158">
    <property type="entry name" value="OS08G0560600 PROTEIN"/>
    <property type="match status" value="1"/>
</dbReference>
<name>A0A1I2VV11_9FIRM</name>
<dbReference type="OrthoDB" id="9798476at2"/>
<evidence type="ECO:0000313" key="3">
    <source>
        <dbReference type="Proteomes" id="UP000199337"/>
    </source>
</evidence>
<dbReference type="Pfam" id="PF09350">
    <property type="entry name" value="DJC28_CD"/>
    <property type="match status" value="1"/>
</dbReference>
<dbReference type="InterPro" id="IPR052573">
    <property type="entry name" value="DnaJ_C_subfamily_28"/>
</dbReference>